<evidence type="ECO:0008006" key="4">
    <source>
        <dbReference type="Google" id="ProtNLM"/>
    </source>
</evidence>
<accession>A0AAW8B6P7</accession>
<dbReference type="SUPFAM" id="SSF110997">
    <property type="entry name" value="Sporulation related repeat"/>
    <property type="match status" value="1"/>
</dbReference>
<evidence type="ECO:0000313" key="3">
    <source>
        <dbReference type="Proteomes" id="UP001178354"/>
    </source>
</evidence>
<proteinExistence type="predicted"/>
<protein>
    <recommendedName>
        <fullName evidence="4">SPOR domain-containing protein</fullName>
    </recommendedName>
</protein>
<dbReference type="InterPro" id="IPR036680">
    <property type="entry name" value="SPOR-like_sf"/>
</dbReference>
<dbReference type="EMBL" id="JAUUUU010000003">
    <property type="protein sequence ID" value="MDP1520603.1"/>
    <property type="molecule type" value="Genomic_DNA"/>
</dbReference>
<feature type="signal peptide" evidence="1">
    <location>
        <begin position="1"/>
        <end position="18"/>
    </location>
</feature>
<gene>
    <name evidence="2" type="ORF">Q8A57_06450</name>
</gene>
<dbReference type="GO" id="GO:0042834">
    <property type="term" value="F:peptidoglycan binding"/>
    <property type="evidence" value="ECO:0007669"/>
    <property type="project" value="InterPro"/>
</dbReference>
<comment type="caution">
    <text evidence="2">The sequence shown here is derived from an EMBL/GenBank/DDBJ whole genome shotgun (WGS) entry which is preliminary data.</text>
</comment>
<dbReference type="RefSeq" id="WP_305170171.1">
    <property type="nucleotide sequence ID" value="NZ_JAUUUU010000003.1"/>
</dbReference>
<reference evidence="2" key="2">
    <citation type="submission" date="2023-08" db="EMBL/GenBank/DDBJ databases">
        <authorList>
            <person name="Luo J."/>
        </authorList>
    </citation>
    <scope>NUCLEOTIDE SEQUENCE</scope>
    <source>
        <strain evidence="2">DSM 25064</strain>
    </source>
</reference>
<organism evidence="2 3">
    <name type="scientific">Porticoccus litoralis</name>
    <dbReference type="NCBI Taxonomy" id="434086"/>
    <lineage>
        <taxon>Bacteria</taxon>
        <taxon>Pseudomonadati</taxon>
        <taxon>Pseudomonadota</taxon>
        <taxon>Gammaproteobacteria</taxon>
        <taxon>Cellvibrionales</taxon>
        <taxon>Porticoccaceae</taxon>
        <taxon>Porticoccus</taxon>
    </lineage>
</organism>
<dbReference type="AlphaFoldDB" id="A0AAW8B6P7"/>
<reference evidence="2" key="1">
    <citation type="journal article" date="2010" name="Int. J. Syst. Evol. Microbiol.">
        <title>Porticoccus litoralis gen. nov., sp. nov., a gammaproteobacterium isolated from the Yellow Sea.</title>
        <authorList>
            <person name="Oh H.M."/>
            <person name="Kim H."/>
            <person name="Kim K.M."/>
            <person name="Min G.S."/>
            <person name="Cho J.C."/>
        </authorList>
    </citation>
    <scope>NUCLEOTIDE SEQUENCE</scope>
    <source>
        <strain evidence="2">DSM 25064</strain>
    </source>
</reference>
<sequence>MNKMRWFFWTLLMLNAVAAYWFSGAADHRRDVVSDLTSVNRAGQGAEVKELQLWGESSAADEQKVVAEEANQQQLEKMSPAEPEQHVSDMPVDEEVCRQLGPFEPQMVAKILLVLGDRANGILVINKEEVVSEGFWLIMQPRETRAEAELLLKSLHDRNIESYLITDGEYENGVTLGVFSGKENADSYQDKLLAEGVESVLIPRTKVEKKAWVQLKGDNNDENTLSDIAATLGIEESAIRQEESIPCEMSN</sequence>
<name>A0AAW8B6P7_9GAMM</name>
<keyword evidence="3" id="KW-1185">Reference proteome</keyword>
<keyword evidence="1" id="KW-0732">Signal</keyword>
<dbReference type="Proteomes" id="UP001178354">
    <property type="component" value="Unassembled WGS sequence"/>
</dbReference>
<evidence type="ECO:0000256" key="1">
    <source>
        <dbReference type="SAM" id="SignalP"/>
    </source>
</evidence>
<feature type="chain" id="PRO_5043891528" description="SPOR domain-containing protein" evidence="1">
    <location>
        <begin position="19"/>
        <end position="251"/>
    </location>
</feature>
<evidence type="ECO:0000313" key="2">
    <source>
        <dbReference type="EMBL" id="MDP1520603.1"/>
    </source>
</evidence>